<dbReference type="CDD" id="cd03137">
    <property type="entry name" value="GATase1_AraC_1"/>
    <property type="match status" value="1"/>
</dbReference>
<dbReference type="Gene3D" id="1.10.10.60">
    <property type="entry name" value="Homeodomain-like"/>
    <property type="match status" value="1"/>
</dbReference>
<accession>A0AA46K4M6</accession>
<feature type="transmembrane region" description="Helical" evidence="4">
    <location>
        <begin position="25"/>
        <end position="50"/>
    </location>
</feature>
<feature type="domain" description="HTH araC/xylS-type" evidence="5">
    <location>
        <begin position="261"/>
        <end position="359"/>
    </location>
</feature>
<dbReference type="PROSITE" id="PS01124">
    <property type="entry name" value="HTH_ARAC_FAMILY_2"/>
    <property type="match status" value="1"/>
</dbReference>
<dbReference type="InterPro" id="IPR018060">
    <property type="entry name" value="HTH_AraC"/>
</dbReference>
<dbReference type="Proteomes" id="UP000320710">
    <property type="component" value="Unassembled WGS sequence"/>
</dbReference>
<dbReference type="InterPro" id="IPR009057">
    <property type="entry name" value="Homeodomain-like_sf"/>
</dbReference>
<reference evidence="6 7" key="2">
    <citation type="submission" date="2019-07" db="EMBL/GenBank/DDBJ databases">
        <title>Investigation of anaerobic lignin degradation for improved lignocellulosic biofuels.</title>
        <authorList>
            <person name="Deangelis K.PhD."/>
        </authorList>
    </citation>
    <scope>NUCLEOTIDE SEQUENCE [LARGE SCALE GENOMIC DNA]</scope>
    <source>
        <strain evidence="6 7">106R</strain>
    </source>
</reference>
<gene>
    <name evidence="6" type="ORF">FHU12_1087</name>
</gene>
<protein>
    <submittedName>
        <fullName evidence="6">AraC family transcriptional regulator with amidase-like domain</fullName>
    </submittedName>
</protein>
<dbReference type="InterPro" id="IPR052158">
    <property type="entry name" value="INH-QAR"/>
</dbReference>
<evidence type="ECO:0000313" key="6">
    <source>
        <dbReference type="EMBL" id="TQI83600.1"/>
    </source>
</evidence>
<evidence type="ECO:0000256" key="1">
    <source>
        <dbReference type="ARBA" id="ARBA00023015"/>
    </source>
</evidence>
<dbReference type="SUPFAM" id="SSF46689">
    <property type="entry name" value="Homeodomain-like"/>
    <property type="match status" value="2"/>
</dbReference>
<evidence type="ECO:0000313" key="7">
    <source>
        <dbReference type="Proteomes" id="UP000320710"/>
    </source>
</evidence>
<evidence type="ECO:0000256" key="3">
    <source>
        <dbReference type="ARBA" id="ARBA00023163"/>
    </source>
</evidence>
<keyword evidence="3" id="KW-0804">Transcription</keyword>
<proteinExistence type="predicted"/>
<dbReference type="EMBL" id="VFMJ01000001">
    <property type="protein sequence ID" value="TQI83600.1"/>
    <property type="molecule type" value="Genomic_DNA"/>
</dbReference>
<keyword evidence="4" id="KW-0472">Membrane</keyword>
<evidence type="ECO:0000259" key="5">
    <source>
        <dbReference type="PROSITE" id="PS01124"/>
    </source>
</evidence>
<dbReference type="PANTHER" id="PTHR43130:SF3">
    <property type="entry name" value="HTH-TYPE TRANSCRIPTIONAL REGULATOR RV1931C"/>
    <property type="match status" value="1"/>
</dbReference>
<organism evidence="6 7">
    <name type="scientific">Serratia marcescens</name>
    <dbReference type="NCBI Taxonomy" id="615"/>
    <lineage>
        <taxon>Bacteria</taxon>
        <taxon>Pseudomonadati</taxon>
        <taxon>Pseudomonadota</taxon>
        <taxon>Gammaproteobacteria</taxon>
        <taxon>Enterobacterales</taxon>
        <taxon>Yersiniaceae</taxon>
        <taxon>Serratia</taxon>
    </lineage>
</organism>
<dbReference type="Pfam" id="PF12833">
    <property type="entry name" value="HTH_18"/>
    <property type="match status" value="1"/>
</dbReference>
<name>A0AA46K4M6_SERMA</name>
<dbReference type="Pfam" id="PF01965">
    <property type="entry name" value="DJ-1_PfpI"/>
    <property type="match status" value="1"/>
</dbReference>
<dbReference type="InterPro" id="IPR029062">
    <property type="entry name" value="Class_I_gatase-like"/>
</dbReference>
<dbReference type="PROSITE" id="PS00041">
    <property type="entry name" value="HTH_ARAC_FAMILY_1"/>
    <property type="match status" value="1"/>
</dbReference>
<evidence type="ECO:0000256" key="2">
    <source>
        <dbReference type="ARBA" id="ARBA00023125"/>
    </source>
</evidence>
<dbReference type="SMART" id="SM00342">
    <property type="entry name" value="HTH_ARAC"/>
    <property type="match status" value="1"/>
</dbReference>
<keyword evidence="1" id="KW-0805">Transcription regulation</keyword>
<dbReference type="PANTHER" id="PTHR43130">
    <property type="entry name" value="ARAC-FAMILY TRANSCRIPTIONAL REGULATOR"/>
    <property type="match status" value="1"/>
</dbReference>
<dbReference type="SUPFAM" id="SSF52317">
    <property type="entry name" value="Class I glutamine amidotransferase-like"/>
    <property type="match status" value="1"/>
</dbReference>
<keyword evidence="4" id="KW-0812">Transmembrane</keyword>
<sequence length="366" mass="40605">MVIPSWPVEVIGGLFYARRVNPRRFSYTVVVWPVLTVFSIFAMHTFLIIVPEGGMLFEAAGIADILMQANRLSPAETPLYQIAVATTQSHRVVHGLSGLSLLADHRLVDLDPALPRDTVIVAGKGATEEEGALVADWLRRAAPQTRRIASVCGGALLLAEAGLLDGRRATTHWRLAETLQARFPRVQVENGPIYVQDGPIWTSGGVSSGFDLTLALVEDDYGFVQAREVAQDLVMFLRRPGGQAQFSRYPLNQAKSPGPIRDLQSWILENLADDLSVDRLAERVAMSPRNFTRVFTRETGISPAKFVEEGRLHTARQRLEQSVEGIEQIALATGFGNGLNLRRVFERKLQLTPSEYRERFHARNLA</sequence>
<evidence type="ECO:0000256" key="4">
    <source>
        <dbReference type="SAM" id="Phobius"/>
    </source>
</evidence>
<dbReference type="AlphaFoldDB" id="A0AA46K4M6"/>
<reference evidence="6 7" key="1">
    <citation type="submission" date="2019-06" db="EMBL/GenBank/DDBJ databases">
        <authorList>
            <person name="Deangelis K."/>
            <person name="Huntemann M."/>
            <person name="Clum A."/>
            <person name="Pillay M."/>
            <person name="Palaniappan K."/>
            <person name="Varghese N."/>
            <person name="Mikhailova N."/>
            <person name="Stamatis D."/>
            <person name="Reddy T."/>
            <person name="Daum C."/>
            <person name="Shapiro N."/>
            <person name="Ivanova N."/>
            <person name="Kyrpides N."/>
            <person name="Woyke T."/>
        </authorList>
    </citation>
    <scope>NUCLEOTIDE SEQUENCE [LARGE SCALE GENOMIC DNA]</scope>
    <source>
        <strain evidence="6 7">106R</strain>
    </source>
</reference>
<comment type="caution">
    <text evidence="6">The sequence shown here is derived from an EMBL/GenBank/DDBJ whole genome shotgun (WGS) entry which is preliminary data.</text>
</comment>
<dbReference type="GO" id="GO:0003700">
    <property type="term" value="F:DNA-binding transcription factor activity"/>
    <property type="evidence" value="ECO:0007669"/>
    <property type="project" value="InterPro"/>
</dbReference>
<dbReference type="Gene3D" id="3.40.50.880">
    <property type="match status" value="1"/>
</dbReference>
<dbReference type="InterPro" id="IPR002818">
    <property type="entry name" value="DJ-1/PfpI"/>
</dbReference>
<dbReference type="GO" id="GO:0043565">
    <property type="term" value="F:sequence-specific DNA binding"/>
    <property type="evidence" value="ECO:0007669"/>
    <property type="project" value="InterPro"/>
</dbReference>
<keyword evidence="2" id="KW-0238">DNA-binding</keyword>
<keyword evidence="4" id="KW-1133">Transmembrane helix</keyword>
<dbReference type="InterPro" id="IPR018062">
    <property type="entry name" value="HTH_AraC-typ_CS"/>
</dbReference>